<feature type="transmembrane region" description="Helical" evidence="2">
    <location>
        <begin position="262"/>
        <end position="286"/>
    </location>
</feature>
<name>A0A182N6R2_9DIPT</name>
<feature type="region of interest" description="Disordered" evidence="1">
    <location>
        <begin position="1"/>
        <end position="25"/>
    </location>
</feature>
<keyword evidence="2" id="KW-1133">Transmembrane helix</keyword>
<dbReference type="EnsemblMetazoa" id="ADIR003335-RA">
    <property type="protein sequence ID" value="ADIR003335-PA"/>
    <property type="gene ID" value="ADIR003335"/>
</dbReference>
<dbReference type="Proteomes" id="UP000075884">
    <property type="component" value="Unassembled WGS sequence"/>
</dbReference>
<feature type="transmembrane region" description="Helical" evidence="2">
    <location>
        <begin position="418"/>
        <end position="437"/>
    </location>
</feature>
<organism evidence="3 4">
    <name type="scientific">Anopheles dirus</name>
    <dbReference type="NCBI Taxonomy" id="7168"/>
    <lineage>
        <taxon>Eukaryota</taxon>
        <taxon>Metazoa</taxon>
        <taxon>Ecdysozoa</taxon>
        <taxon>Arthropoda</taxon>
        <taxon>Hexapoda</taxon>
        <taxon>Insecta</taxon>
        <taxon>Pterygota</taxon>
        <taxon>Neoptera</taxon>
        <taxon>Endopterygota</taxon>
        <taxon>Diptera</taxon>
        <taxon>Nematocera</taxon>
        <taxon>Culicoidea</taxon>
        <taxon>Culicidae</taxon>
        <taxon>Anophelinae</taxon>
        <taxon>Anopheles</taxon>
    </lineage>
</organism>
<evidence type="ECO:0000256" key="1">
    <source>
        <dbReference type="SAM" id="MobiDB-lite"/>
    </source>
</evidence>
<keyword evidence="2" id="KW-0472">Membrane</keyword>
<reference evidence="4" key="1">
    <citation type="submission" date="2013-03" db="EMBL/GenBank/DDBJ databases">
        <title>The Genome Sequence of Anopheles dirus WRAIR2.</title>
        <authorList>
            <consortium name="The Broad Institute Genomics Platform"/>
            <person name="Neafsey D.E."/>
            <person name="Walton C."/>
            <person name="Walker B."/>
            <person name="Young S.K."/>
            <person name="Zeng Q."/>
            <person name="Gargeya S."/>
            <person name="Fitzgerald M."/>
            <person name="Haas B."/>
            <person name="Abouelleil A."/>
            <person name="Allen A.W."/>
            <person name="Alvarado L."/>
            <person name="Arachchi H.M."/>
            <person name="Berlin A.M."/>
            <person name="Chapman S.B."/>
            <person name="Gainer-Dewar J."/>
            <person name="Goldberg J."/>
            <person name="Griggs A."/>
            <person name="Gujja S."/>
            <person name="Hansen M."/>
            <person name="Howarth C."/>
            <person name="Imamovic A."/>
            <person name="Ireland A."/>
            <person name="Larimer J."/>
            <person name="McCowan C."/>
            <person name="Murphy C."/>
            <person name="Pearson M."/>
            <person name="Poon T.W."/>
            <person name="Priest M."/>
            <person name="Roberts A."/>
            <person name="Saif S."/>
            <person name="Shea T."/>
            <person name="Sisk P."/>
            <person name="Sykes S."/>
            <person name="Wortman J."/>
            <person name="Nusbaum C."/>
            <person name="Birren B."/>
        </authorList>
    </citation>
    <scope>NUCLEOTIDE SEQUENCE [LARGE SCALE GENOMIC DNA]</scope>
    <source>
        <strain evidence="4">WRAIR2</strain>
    </source>
</reference>
<reference evidence="3" key="2">
    <citation type="submission" date="2020-05" db="UniProtKB">
        <authorList>
            <consortium name="EnsemblMetazoa"/>
        </authorList>
    </citation>
    <scope>IDENTIFICATION</scope>
    <source>
        <strain evidence="3">WRAIR2</strain>
    </source>
</reference>
<sequence length="465" mass="51494">MHHGSGPRFGPPSAPVEGRKSDSDSDAGCCRSWSRQWVLHLTLVALFLTSYGYDPYLREQELEQATAADAEDDDGVLPNVLSSYHDPELEDPEEEAIDIHYHVLLYLPRVLVVIVIVALHRANVSVATLQRIVHFGHPVVALLYALLRVPSYLSYELRFIGCLSEVFWSAKVYLYVYQLAVFSPAGERLHYLIAGTLALSIGSASHPFVAEIGASYPILSQYMLNLAISLLHMGIFQPIMLCGSCGTREIASNPTNHHKHRLMNVFIAGILIAVVAVNTVVLQWFLTDNATLLRPFLPFLSSDDLFGVFWQLFYVAVAFSTLGFLLIYLRTADLMVATFTGQLLAGVLYLYLEEPIAARICLVMNSFVFATGLEQLLTLCDSATGQVVTVMGLTFACVHLQPYAYFGLLLALWSSPDICIVVLLAFNAFFALTLVVVRKWLNCEPVAHEQPSVPKTFATQITTIS</sequence>
<proteinExistence type="predicted"/>
<feature type="transmembrane region" description="Helical" evidence="2">
    <location>
        <begin position="357"/>
        <end position="380"/>
    </location>
</feature>
<feature type="transmembrane region" description="Helical" evidence="2">
    <location>
        <begin position="387"/>
        <end position="406"/>
    </location>
</feature>
<dbReference type="AlphaFoldDB" id="A0A182N6R2"/>
<protein>
    <submittedName>
        <fullName evidence="3">Uncharacterized protein</fullName>
    </submittedName>
</protein>
<evidence type="ECO:0000313" key="3">
    <source>
        <dbReference type="EnsemblMetazoa" id="ADIR003335-PA"/>
    </source>
</evidence>
<keyword evidence="4" id="KW-1185">Reference proteome</keyword>
<keyword evidence="2" id="KW-0812">Transmembrane</keyword>
<accession>A0A182N6R2</accession>
<feature type="transmembrane region" description="Helical" evidence="2">
    <location>
        <begin position="222"/>
        <end position="241"/>
    </location>
</feature>
<feature type="transmembrane region" description="Helical" evidence="2">
    <location>
        <begin position="334"/>
        <end position="351"/>
    </location>
</feature>
<evidence type="ECO:0000256" key="2">
    <source>
        <dbReference type="SAM" id="Phobius"/>
    </source>
</evidence>
<feature type="transmembrane region" description="Helical" evidence="2">
    <location>
        <begin position="306"/>
        <end position="327"/>
    </location>
</feature>
<evidence type="ECO:0000313" key="4">
    <source>
        <dbReference type="Proteomes" id="UP000075884"/>
    </source>
</evidence>
<dbReference type="VEuPathDB" id="VectorBase:ADIR003335"/>